<dbReference type="GO" id="GO:0004311">
    <property type="term" value="F:geranylgeranyl diphosphate synthase activity"/>
    <property type="evidence" value="ECO:0007669"/>
    <property type="project" value="InterPro"/>
</dbReference>
<reference evidence="4 6" key="2">
    <citation type="submission" date="2023-06" db="EMBL/GenBank/DDBJ databases">
        <title>Itaconate inhibition of nontuberculous mycobacteria.</title>
        <authorList>
            <person name="Breen P."/>
            <person name="Zimbric M."/>
            <person name="Caverly L."/>
        </authorList>
    </citation>
    <scope>NUCLEOTIDE SEQUENCE [LARGE SCALE GENOMIC DNA]</scope>
    <source>
        <strain evidence="4 6">FLAC1071</strain>
    </source>
</reference>
<evidence type="ECO:0000313" key="4">
    <source>
        <dbReference type="EMBL" id="MDM3925575.1"/>
    </source>
</evidence>
<dbReference type="InterPro" id="IPR044843">
    <property type="entry name" value="Trans_IPPS_bact-type"/>
</dbReference>
<keyword evidence="2 3" id="KW-0808">Transferase</keyword>
<dbReference type="Proteomes" id="UP000198286">
    <property type="component" value="Chromosome"/>
</dbReference>
<dbReference type="InterPro" id="IPR033904">
    <property type="entry name" value="Trans_IPPS_HH"/>
</dbReference>
<comment type="pathway">
    <text evidence="1">Carotenoid biosynthesis; phytoene biosynthesis.</text>
</comment>
<dbReference type="RefSeq" id="WP_014385498.1">
    <property type="nucleotide sequence ID" value="NZ_CP012885.2"/>
</dbReference>
<dbReference type="SFLD" id="SFLDG01212">
    <property type="entry name" value="Phytoene_synthase_like"/>
    <property type="match status" value="1"/>
</dbReference>
<evidence type="ECO:0000313" key="5">
    <source>
        <dbReference type="Proteomes" id="UP000198286"/>
    </source>
</evidence>
<dbReference type="UniPathway" id="UPA00799"/>
<evidence type="ECO:0000256" key="2">
    <source>
        <dbReference type="ARBA" id="ARBA00022679"/>
    </source>
</evidence>
<dbReference type="PANTHER" id="PTHR31480">
    <property type="entry name" value="BIFUNCTIONAL LYCOPENE CYCLASE/PHYTOENE SYNTHASE"/>
    <property type="match status" value="1"/>
</dbReference>
<dbReference type="GO" id="GO:0016117">
    <property type="term" value="P:carotenoid biosynthetic process"/>
    <property type="evidence" value="ECO:0007669"/>
    <property type="project" value="UniProtKB-ARBA"/>
</dbReference>
<dbReference type="PROSITE" id="PS01045">
    <property type="entry name" value="SQUALEN_PHYTOEN_SYN_2"/>
    <property type="match status" value="1"/>
</dbReference>
<dbReference type="GO" id="GO:0051996">
    <property type="term" value="F:squalene synthase [NAD(P)H] activity"/>
    <property type="evidence" value="ECO:0007669"/>
    <property type="project" value="InterPro"/>
</dbReference>
<dbReference type="Gene3D" id="1.10.600.10">
    <property type="entry name" value="Farnesyl Diphosphate Synthase"/>
    <property type="match status" value="1"/>
</dbReference>
<keyword evidence="6" id="KW-1185">Reference proteome</keyword>
<dbReference type="STRING" id="222805.AN480_19595"/>
<dbReference type="EMBL" id="CP015267">
    <property type="protein sequence ID" value="ASL16655.1"/>
    <property type="molecule type" value="Genomic_DNA"/>
</dbReference>
<sequence>MMRSELAAAGIDDPRLREGYRQCRELNAAHGRTFFLATRLLAPDQRPPVHALYGFARYADDILDDLDPRLDPCSRGRRLQQLSERFFSDGAHLDDPLVAAVTHTARRYRISAGLFEDFLNSMRMDLTVTDYPDRAALNLYMRGSAEAIGLQVLPILGTVTPMEEAAPYAAALGRAFQLTNFLRDVDEDLVRGRVYLPTDELAADGVDRELLTWCHAHRRTDPRVRRALAAQHEIARQTYRFAAAGIATLARRSRPCVATAAALYAEILDCIERSEFAVFDHRATVGRARRLRVAGAGLIRSWRARNRERDDLNSGAA</sequence>
<dbReference type="KEGG" id="mchi:AN480_19595"/>
<dbReference type="EC" id="2.5.1.-" evidence="4"/>
<gene>
    <name evidence="3" type="ORF">MYCOZU2_04286</name>
    <name evidence="4" type="ORF">QRB35_06000</name>
</gene>
<protein>
    <submittedName>
        <fullName evidence="3">Phytoene synthase</fullName>
        <ecNumber evidence="3">2.5.1.32</ecNumber>
    </submittedName>
    <submittedName>
        <fullName evidence="4">Phytoene/squalene synthase family protein</fullName>
        <ecNumber evidence="4">2.5.1.-</ecNumber>
    </submittedName>
</protein>
<dbReference type="AlphaFoldDB" id="A0A220YGB8"/>
<reference evidence="6" key="3">
    <citation type="submission" date="2023-06" db="EMBL/GenBank/DDBJ databases">
        <title>Itaconate inhibition of nontuberculous mycobacteria.</title>
        <authorList>
            <person name="Spilker T."/>
        </authorList>
    </citation>
    <scope>NUCLEOTIDE SEQUENCE [LARGE SCALE GENOMIC DNA]</scope>
    <source>
        <strain evidence="6">FLAC1071</strain>
    </source>
</reference>
<organism evidence="3 5">
    <name type="scientific">Mycobacterium intracellulare subsp. chimaera</name>
    <dbReference type="NCBI Taxonomy" id="222805"/>
    <lineage>
        <taxon>Bacteria</taxon>
        <taxon>Bacillati</taxon>
        <taxon>Actinomycetota</taxon>
        <taxon>Actinomycetes</taxon>
        <taxon>Mycobacteriales</taxon>
        <taxon>Mycobacteriaceae</taxon>
        <taxon>Mycobacterium</taxon>
        <taxon>Mycobacterium avium complex (MAC)</taxon>
    </lineage>
</organism>
<accession>A0A220YGB8</accession>
<dbReference type="EC" id="2.5.1.32" evidence="3"/>
<name>A0A220YGB8_MYCIT</name>
<dbReference type="InterPro" id="IPR002060">
    <property type="entry name" value="Squ/phyt_synthse"/>
</dbReference>
<dbReference type="InterPro" id="IPR008949">
    <property type="entry name" value="Isoprenoid_synthase_dom_sf"/>
</dbReference>
<dbReference type="SUPFAM" id="SSF48576">
    <property type="entry name" value="Terpenoid synthases"/>
    <property type="match status" value="1"/>
</dbReference>
<dbReference type="InterPro" id="IPR019845">
    <property type="entry name" value="Squalene/phytoene_synthase_CS"/>
</dbReference>
<dbReference type="SFLD" id="SFLDS00005">
    <property type="entry name" value="Isoprenoid_Synthase_Type_I"/>
    <property type="match status" value="1"/>
</dbReference>
<reference evidence="3 5" key="1">
    <citation type="journal article" date="2017" name="Lancet Infect. Dis.">
        <title>Global outbreak of severe Mycobacterium chimaera disease after cardiac surgery: a molecular epidemiological study.</title>
        <authorList>
            <person name="van Ingen J."/>
            <person name="Kohl T."/>
            <person name="Kranzer K."/>
            <person name="Hasse B."/>
            <person name="Keller P."/>
            <person name="Szafranska A."/>
            <person name="Hillemann D."/>
            <person name="Chand M."/>
            <person name="Schreiber P."/>
            <person name="Sommerstein R."/>
            <person name="Berger C."/>
            <person name="Genoni M."/>
            <person name="Ruegg C."/>
            <person name="Troillet N."/>
            <person name="Widmer A.F."/>
            <person name="Becker S.L."/>
            <person name="Herrmann M."/>
            <person name="Eckmanns T."/>
            <person name="Haller S."/>
            <person name="Hoeller C."/>
            <person name="Debast S.B."/>
            <person name="Wolfhagen M.J."/>
            <person name="Hopman J."/>
            <person name="Kluytmans J."/>
            <person name="Langelaar M."/>
            <person name="Notermans D.W."/>
            <person name="ten Oever J."/>
            <person name="van den Barselaar P."/>
            <person name="Vonk A.B.A."/>
            <person name="Vos M.C."/>
            <person name="Ahmed N."/>
            <person name="Brown T."/>
            <person name="Crook D."/>
            <person name="Lamagni T."/>
            <person name="Phin N."/>
            <person name="Smith E.G."/>
            <person name="Zambon M."/>
            <person name="Serr A."/>
            <person name="Goetting T."/>
            <person name="Ebner W."/>
            <person name="Thuermer A."/>
            <person name="Utpatel C."/>
            <person name="Sproer C."/>
            <person name="Bunk B."/>
            <person name="Nubel U."/>
            <person name="Bloemberg G."/>
            <person name="Bottger E."/>
            <person name="Niemann S."/>
            <person name="Wagner D."/>
            <person name="Sax H."/>
        </authorList>
    </citation>
    <scope>NUCLEOTIDE SEQUENCE [LARGE SCALE GENOMIC DNA]</scope>
    <source>
        <strain evidence="3 5">ZUERICH-2</strain>
    </source>
</reference>
<evidence type="ECO:0000313" key="3">
    <source>
        <dbReference type="EMBL" id="ASL16655.1"/>
    </source>
</evidence>
<dbReference type="Pfam" id="PF00494">
    <property type="entry name" value="SQS_PSY"/>
    <property type="match status" value="1"/>
</dbReference>
<evidence type="ECO:0000313" key="6">
    <source>
        <dbReference type="Proteomes" id="UP001529272"/>
    </source>
</evidence>
<dbReference type="SFLD" id="SFLDG01018">
    <property type="entry name" value="Squalene/Phytoene_Synthase_Lik"/>
    <property type="match status" value="1"/>
</dbReference>
<dbReference type="EMBL" id="JASZZX010000003">
    <property type="protein sequence ID" value="MDM3925575.1"/>
    <property type="molecule type" value="Genomic_DNA"/>
</dbReference>
<proteinExistence type="predicted"/>
<dbReference type="Proteomes" id="UP001529272">
    <property type="component" value="Unassembled WGS sequence"/>
</dbReference>
<evidence type="ECO:0000256" key="1">
    <source>
        <dbReference type="ARBA" id="ARBA00004684"/>
    </source>
</evidence>
<reference evidence="4" key="4">
    <citation type="submission" date="2023-06" db="EMBL/GenBank/DDBJ databases">
        <authorList>
            <person name="Spilker T."/>
        </authorList>
    </citation>
    <scope>NUCLEOTIDE SEQUENCE</scope>
    <source>
        <strain evidence="4">FLAC1071</strain>
    </source>
</reference>
<dbReference type="GeneID" id="45455968"/>
<dbReference type="CDD" id="cd00683">
    <property type="entry name" value="Trans_IPPS_HH"/>
    <property type="match status" value="1"/>
</dbReference>